<gene>
    <name evidence="2" type="ORF">EEJ42_19500</name>
</gene>
<feature type="compositionally biased region" description="Basic residues" evidence="1">
    <location>
        <begin position="51"/>
        <end position="61"/>
    </location>
</feature>
<evidence type="ECO:0000313" key="3">
    <source>
        <dbReference type="Proteomes" id="UP000275401"/>
    </source>
</evidence>
<protein>
    <submittedName>
        <fullName evidence="2">Uncharacterized protein</fullName>
    </submittedName>
</protein>
<evidence type="ECO:0000313" key="2">
    <source>
        <dbReference type="EMBL" id="RNG22822.1"/>
    </source>
</evidence>
<keyword evidence="3" id="KW-1185">Reference proteome</keyword>
<name>A0A3M8VY63_9ACTN</name>
<organism evidence="2 3">
    <name type="scientific">Streptomyces botrytidirepellens</name>
    <dbReference type="NCBI Taxonomy" id="2486417"/>
    <lineage>
        <taxon>Bacteria</taxon>
        <taxon>Bacillati</taxon>
        <taxon>Actinomycetota</taxon>
        <taxon>Actinomycetes</taxon>
        <taxon>Kitasatosporales</taxon>
        <taxon>Streptomycetaceae</taxon>
        <taxon>Streptomyces</taxon>
    </lineage>
</organism>
<evidence type="ECO:0000256" key="1">
    <source>
        <dbReference type="SAM" id="MobiDB-lite"/>
    </source>
</evidence>
<comment type="caution">
    <text evidence="2">The sequence shown here is derived from an EMBL/GenBank/DDBJ whole genome shotgun (WGS) entry which is preliminary data.</text>
</comment>
<proteinExistence type="predicted"/>
<dbReference type="EMBL" id="RIBZ01000247">
    <property type="protein sequence ID" value="RNG22822.1"/>
    <property type="molecule type" value="Genomic_DNA"/>
</dbReference>
<accession>A0A3M8VY63</accession>
<sequence>MSAMHDDSDLRLPAPSGCRWCGVDEREHMQRWKPPVGWHKWEPPTLEQRKERMKARRRRPGAPRPGTGQALMASFMLLAS</sequence>
<reference evidence="2 3" key="1">
    <citation type="submission" date="2018-11" db="EMBL/GenBank/DDBJ databases">
        <title>The Potential of Streptomyces as Biocontrol Agents against the Tomato grey mould, Botrytis cinerea (Gray mold) Frontiers in Microbiology.</title>
        <authorList>
            <person name="Li D."/>
        </authorList>
    </citation>
    <scope>NUCLEOTIDE SEQUENCE [LARGE SCALE GENOMIC DNA]</scope>
    <source>
        <strain evidence="2 3">NEAU-LD23</strain>
    </source>
</reference>
<dbReference type="AlphaFoldDB" id="A0A3M8VY63"/>
<feature type="region of interest" description="Disordered" evidence="1">
    <location>
        <begin position="49"/>
        <end position="68"/>
    </location>
</feature>
<dbReference type="Proteomes" id="UP000275401">
    <property type="component" value="Unassembled WGS sequence"/>
</dbReference>